<evidence type="ECO:0000313" key="3">
    <source>
        <dbReference type="Proteomes" id="UP001244207"/>
    </source>
</evidence>
<proteinExistence type="predicted"/>
<sequence>MISSGMKITVLLANILFCHPLAIAVASRSLCSSPLGTLGYSAKRKRCERVSTMLCNHRGGEEWAGGHVHLGAEKRFPLLPVFAPSCIHASILFTSQLHNGFSKLSDS</sequence>
<dbReference type="AlphaFoldDB" id="A0AAD8UTP2"/>
<gene>
    <name evidence="2" type="ORF">BDZ83DRAFT_231519</name>
</gene>
<dbReference type="Proteomes" id="UP001244207">
    <property type="component" value="Unassembled WGS sequence"/>
</dbReference>
<evidence type="ECO:0008006" key="4">
    <source>
        <dbReference type="Google" id="ProtNLM"/>
    </source>
</evidence>
<comment type="caution">
    <text evidence="2">The sequence shown here is derived from an EMBL/GenBank/DDBJ whole genome shotgun (WGS) entry which is preliminary data.</text>
</comment>
<dbReference type="GeneID" id="85385712"/>
<protein>
    <recommendedName>
        <fullName evidence="4">Secreted protein</fullName>
    </recommendedName>
</protein>
<keyword evidence="1" id="KW-0732">Signal</keyword>
<organism evidence="2 3">
    <name type="scientific">Glomerella acutata</name>
    <name type="common">Colletotrichum acutatum</name>
    <dbReference type="NCBI Taxonomy" id="27357"/>
    <lineage>
        <taxon>Eukaryota</taxon>
        <taxon>Fungi</taxon>
        <taxon>Dikarya</taxon>
        <taxon>Ascomycota</taxon>
        <taxon>Pezizomycotina</taxon>
        <taxon>Sordariomycetes</taxon>
        <taxon>Hypocreomycetidae</taxon>
        <taxon>Glomerellales</taxon>
        <taxon>Glomerellaceae</taxon>
        <taxon>Colletotrichum</taxon>
        <taxon>Colletotrichum acutatum species complex</taxon>
    </lineage>
</organism>
<dbReference type="EMBL" id="JAHMHS010000028">
    <property type="protein sequence ID" value="KAK1726939.1"/>
    <property type="molecule type" value="Genomic_DNA"/>
</dbReference>
<feature type="chain" id="PRO_5042181777" description="Secreted protein" evidence="1">
    <location>
        <begin position="25"/>
        <end position="107"/>
    </location>
</feature>
<name>A0AAD8UTP2_GLOAC</name>
<feature type="signal peptide" evidence="1">
    <location>
        <begin position="1"/>
        <end position="24"/>
    </location>
</feature>
<keyword evidence="3" id="KW-1185">Reference proteome</keyword>
<evidence type="ECO:0000256" key="1">
    <source>
        <dbReference type="SAM" id="SignalP"/>
    </source>
</evidence>
<dbReference type="RefSeq" id="XP_060366994.1">
    <property type="nucleotide sequence ID" value="XM_060501813.1"/>
</dbReference>
<accession>A0AAD8UTP2</accession>
<reference evidence="2" key="1">
    <citation type="submission" date="2021-12" db="EMBL/GenBank/DDBJ databases">
        <title>Comparative genomics, transcriptomics and evolutionary studies reveal genomic signatures of adaptation to plant cell wall in hemibiotrophic fungi.</title>
        <authorList>
            <consortium name="DOE Joint Genome Institute"/>
            <person name="Baroncelli R."/>
            <person name="Diaz J.F."/>
            <person name="Benocci T."/>
            <person name="Peng M."/>
            <person name="Battaglia E."/>
            <person name="Haridas S."/>
            <person name="Andreopoulos W."/>
            <person name="Labutti K."/>
            <person name="Pangilinan J."/>
            <person name="Floch G.L."/>
            <person name="Makela M.R."/>
            <person name="Henrissat B."/>
            <person name="Grigoriev I.V."/>
            <person name="Crouch J.A."/>
            <person name="De Vries R.P."/>
            <person name="Sukno S.A."/>
            <person name="Thon M.R."/>
        </authorList>
    </citation>
    <scope>NUCLEOTIDE SEQUENCE</scope>
    <source>
        <strain evidence="2">CBS 112980</strain>
    </source>
</reference>
<evidence type="ECO:0000313" key="2">
    <source>
        <dbReference type="EMBL" id="KAK1726939.1"/>
    </source>
</evidence>